<keyword evidence="2" id="KW-1185">Reference proteome</keyword>
<evidence type="ECO:0000313" key="2">
    <source>
        <dbReference type="Proteomes" id="UP001164929"/>
    </source>
</evidence>
<sequence>MEESLLGIKCWEIEVPPACDRADLLERNLVQIEFENGNRLLPKVFIKDDIFNDLCLSLQDLLVIKLFGKDIGFYQMNTRIQQLLKLTSGFVGNLTGYTCCCPLNNNIPTGFELMDVANGFFMVKFDLEVDKAKVINEGPWMVFDQSLSC</sequence>
<reference evidence="1" key="1">
    <citation type="journal article" date="2023" name="Mol. Ecol. Resour.">
        <title>Chromosome-level genome assembly of a triploid poplar Populus alba 'Berolinensis'.</title>
        <authorList>
            <person name="Chen S."/>
            <person name="Yu Y."/>
            <person name="Wang X."/>
            <person name="Wang S."/>
            <person name="Zhang T."/>
            <person name="Zhou Y."/>
            <person name="He R."/>
            <person name="Meng N."/>
            <person name="Wang Y."/>
            <person name="Liu W."/>
            <person name="Liu Z."/>
            <person name="Liu J."/>
            <person name="Guo Q."/>
            <person name="Huang H."/>
            <person name="Sederoff R.R."/>
            <person name="Wang G."/>
            <person name="Qu G."/>
            <person name="Chen S."/>
        </authorList>
    </citation>
    <scope>NUCLEOTIDE SEQUENCE</scope>
    <source>
        <strain evidence="1">SC-2020</strain>
    </source>
</reference>
<dbReference type="EMBL" id="JAQIZT010000003">
    <property type="protein sequence ID" value="KAJ7002848.1"/>
    <property type="molecule type" value="Genomic_DNA"/>
</dbReference>
<evidence type="ECO:0008006" key="3">
    <source>
        <dbReference type="Google" id="ProtNLM"/>
    </source>
</evidence>
<comment type="caution">
    <text evidence="1">The sequence shown here is derived from an EMBL/GenBank/DDBJ whole genome shotgun (WGS) entry which is preliminary data.</text>
</comment>
<proteinExistence type="predicted"/>
<accession>A0AAD6R5S8</accession>
<dbReference type="Proteomes" id="UP001164929">
    <property type="component" value="Chromosome 3"/>
</dbReference>
<protein>
    <recommendedName>
        <fullName evidence="3">DUF4283 domain-containing protein</fullName>
    </recommendedName>
</protein>
<dbReference type="AlphaFoldDB" id="A0AAD6R5S8"/>
<evidence type="ECO:0000313" key="1">
    <source>
        <dbReference type="EMBL" id="KAJ7002848.1"/>
    </source>
</evidence>
<gene>
    <name evidence="1" type="ORF">NC653_008156</name>
</gene>
<organism evidence="1 2">
    <name type="scientific">Populus alba x Populus x berolinensis</name>
    <dbReference type="NCBI Taxonomy" id="444605"/>
    <lineage>
        <taxon>Eukaryota</taxon>
        <taxon>Viridiplantae</taxon>
        <taxon>Streptophyta</taxon>
        <taxon>Embryophyta</taxon>
        <taxon>Tracheophyta</taxon>
        <taxon>Spermatophyta</taxon>
        <taxon>Magnoliopsida</taxon>
        <taxon>eudicotyledons</taxon>
        <taxon>Gunneridae</taxon>
        <taxon>Pentapetalae</taxon>
        <taxon>rosids</taxon>
        <taxon>fabids</taxon>
        <taxon>Malpighiales</taxon>
        <taxon>Salicaceae</taxon>
        <taxon>Saliceae</taxon>
        <taxon>Populus</taxon>
    </lineage>
</organism>
<name>A0AAD6R5S8_9ROSI</name>